<organism evidence="2 3">
    <name type="scientific">Wallemia ichthyophaga</name>
    <dbReference type="NCBI Taxonomy" id="245174"/>
    <lineage>
        <taxon>Eukaryota</taxon>
        <taxon>Fungi</taxon>
        <taxon>Dikarya</taxon>
        <taxon>Basidiomycota</taxon>
        <taxon>Wallemiomycotina</taxon>
        <taxon>Wallemiomycetes</taxon>
        <taxon>Wallemiales</taxon>
        <taxon>Wallemiaceae</taxon>
        <taxon>Wallemia</taxon>
    </lineage>
</organism>
<evidence type="ECO:0000313" key="3">
    <source>
        <dbReference type="Proteomes" id="UP000306954"/>
    </source>
</evidence>
<comment type="caution">
    <text evidence="2">The sequence shown here is derived from an EMBL/GenBank/DDBJ whole genome shotgun (WGS) entry which is preliminary data.</text>
</comment>
<protein>
    <submittedName>
        <fullName evidence="2">Uncharacterized protein</fullName>
    </submittedName>
</protein>
<proteinExistence type="predicted"/>
<reference evidence="2 3" key="1">
    <citation type="submission" date="2019-03" db="EMBL/GenBank/DDBJ databases">
        <title>Sequencing 23 genomes of Wallemia ichthyophaga.</title>
        <authorList>
            <person name="Gostincar C."/>
        </authorList>
    </citation>
    <scope>NUCLEOTIDE SEQUENCE [LARGE SCALE GENOMIC DNA]</scope>
    <source>
        <strain evidence="2 3">EXF-8621</strain>
    </source>
</reference>
<feature type="region of interest" description="Disordered" evidence="1">
    <location>
        <begin position="259"/>
        <end position="302"/>
    </location>
</feature>
<gene>
    <name evidence="2" type="ORF">E3P90_02604</name>
</gene>
<dbReference type="InterPro" id="IPR012677">
    <property type="entry name" value="Nucleotide-bd_a/b_plait_sf"/>
</dbReference>
<sequence length="302" mass="34393">MDMDINHLTVYIEGLPAMLSDYHGVLNYLIDKIPEIQTIQFPRLFSKNNDTTYNSLGTYRGMVFVSFWNPQDVSSVLDKWPWIASRTDKQSKNHIRSLSFTHWNQLKEEYLALCDRIRSQNQSYRNQLKSEASKQDDANQDHFDAMDEDRVDQPDQPLATQRPQFPINCVLQITDLDPTTNKPSIRSDILGVVDQSECAYIEYVKALCTAVIRFNNANAALKAQQALGGELLSGISQVNYWNNIPERLRIQAMEKSGQLSEHTSAIGDDGSNVDSKQQAAKSKRRKSNKGDLIANENYDQQV</sequence>
<accession>A0A4T0I4Q5</accession>
<evidence type="ECO:0000313" key="2">
    <source>
        <dbReference type="EMBL" id="TIB11104.1"/>
    </source>
</evidence>
<name>A0A4T0I4Q5_WALIC</name>
<dbReference type="EMBL" id="SPOF01000026">
    <property type="protein sequence ID" value="TIB11104.1"/>
    <property type="molecule type" value="Genomic_DNA"/>
</dbReference>
<dbReference type="AlphaFoldDB" id="A0A4T0I4Q5"/>
<evidence type="ECO:0000256" key="1">
    <source>
        <dbReference type="SAM" id="MobiDB-lite"/>
    </source>
</evidence>
<dbReference type="Proteomes" id="UP000306954">
    <property type="component" value="Unassembled WGS sequence"/>
</dbReference>
<dbReference type="Gene3D" id="3.30.70.330">
    <property type="match status" value="1"/>
</dbReference>